<dbReference type="SUPFAM" id="SSF53067">
    <property type="entry name" value="Actin-like ATPase domain"/>
    <property type="match status" value="2"/>
</dbReference>
<protein>
    <submittedName>
        <fullName evidence="2">Bacterial actin-related protein</fullName>
    </submittedName>
</protein>
<organism evidence="2 3">
    <name type="scientific">Uabimicrobium amorphum</name>
    <dbReference type="NCBI Taxonomy" id="2596890"/>
    <lineage>
        <taxon>Bacteria</taxon>
        <taxon>Pseudomonadati</taxon>
        <taxon>Planctomycetota</taxon>
        <taxon>Candidatus Uabimicrobiia</taxon>
        <taxon>Candidatus Uabimicrobiales</taxon>
        <taxon>Candidatus Uabimicrobiaceae</taxon>
        <taxon>Candidatus Uabimicrobium</taxon>
    </lineage>
</organism>
<dbReference type="KEGG" id="uam:UABAM_01738"/>
<keyword evidence="3" id="KW-1185">Reference proteome</keyword>
<dbReference type="InterPro" id="IPR043129">
    <property type="entry name" value="ATPase_NBD"/>
</dbReference>
<reference evidence="2 3" key="1">
    <citation type="submission" date="2019-08" db="EMBL/GenBank/DDBJ databases">
        <title>Complete genome sequence of Candidatus Uab amorphum.</title>
        <authorList>
            <person name="Shiratori T."/>
            <person name="Suzuki S."/>
            <person name="Kakizawa Y."/>
            <person name="Ishida K."/>
        </authorList>
    </citation>
    <scope>NUCLEOTIDE SEQUENCE [LARGE SCALE GENOMIC DNA]</scope>
    <source>
        <strain evidence="2 3">SRT547</strain>
    </source>
</reference>
<dbReference type="AlphaFoldDB" id="A0A5S9IL03"/>
<name>A0A5S9IL03_UABAM</name>
<accession>A0A5S9IL03</accession>
<sequence>MKNLKKLCFIMAMLVMASLQAEKSAIVIYIDSFVLHAGFAGDDAPKIVMPNAVSTKDDEVYVDFGTLAKSDSVSYPIQDGKVVDVAQCEKVLDHVFSKLKADPKEQAVLLAYPGDFTTESIDQVAKILFDKFEVPALHAVSNTILILYSNGKMDGLVVCMDDNGVFVNAVDYGSILATQKIPVTSQHIRDYLQKLLEKKGYQFAKNCSGMMEEIKNKYCYVALNFNAETKLAKNSSSLSKTYTLEDGQAIEVKEERFTAPEAFFQPKLLGIDAQGVHKVIQEVIGKCDSKFRKRLYRNIVIAGSESMYPGLRDRIEYEFYNANKKMKTKVSAPPERKYGTWIGGSIFASLSNFKSVPRKEYMDHGSFGDLQKKLEQK</sequence>
<dbReference type="Proteomes" id="UP000326354">
    <property type="component" value="Chromosome"/>
</dbReference>
<dbReference type="SMART" id="SM00268">
    <property type="entry name" value="ACTIN"/>
    <property type="match status" value="1"/>
</dbReference>
<dbReference type="PRINTS" id="PR00190">
    <property type="entry name" value="ACTIN"/>
</dbReference>
<dbReference type="Gene3D" id="3.90.640.10">
    <property type="entry name" value="Actin, Chain A, domain 4"/>
    <property type="match status" value="1"/>
</dbReference>
<dbReference type="PANTHER" id="PTHR11937">
    <property type="entry name" value="ACTIN"/>
    <property type="match status" value="1"/>
</dbReference>
<dbReference type="Pfam" id="PF00022">
    <property type="entry name" value="Actin"/>
    <property type="match status" value="1"/>
</dbReference>
<evidence type="ECO:0000256" key="1">
    <source>
        <dbReference type="SAM" id="SignalP"/>
    </source>
</evidence>
<dbReference type="InterPro" id="IPR004000">
    <property type="entry name" value="Actin"/>
</dbReference>
<keyword evidence="1" id="KW-0732">Signal</keyword>
<dbReference type="EMBL" id="AP019860">
    <property type="protein sequence ID" value="BBM83386.1"/>
    <property type="molecule type" value="Genomic_DNA"/>
</dbReference>
<gene>
    <name evidence="2" type="ORF">UABAM_01738</name>
</gene>
<feature type="signal peptide" evidence="1">
    <location>
        <begin position="1"/>
        <end position="21"/>
    </location>
</feature>
<proteinExistence type="predicted"/>
<dbReference type="Gene3D" id="3.30.420.40">
    <property type="match status" value="2"/>
</dbReference>
<feature type="chain" id="PRO_5024909994" evidence="1">
    <location>
        <begin position="22"/>
        <end position="377"/>
    </location>
</feature>
<evidence type="ECO:0000313" key="2">
    <source>
        <dbReference type="EMBL" id="BBM83386.1"/>
    </source>
</evidence>
<dbReference type="RefSeq" id="WP_173013208.1">
    <property type="nucleotide sequence ID" value="NZ_AP019860.1"/>
</dbReference>
<evidence type="ECO:0000313" key="3">
    <source>
        <dbReference type="Proteomes" id="UP000326354"/>
    </source>
</evidence>